<gene>
    <name evidence="1" type="ORF">M9H77_09967</name>
</gene>
<proteinExistence type="predicted"/>
<comment type="caution">
    <text evidence="1">The sequence shown here is derived from an EMBL/GenBank/DDBJ whole genome shotgun (WGS) entry which is preliminary data.</text>
</comment>
<name>A0ACC0C2G2_CATRO</name>
<sequence>MASEAEFSELSSLIERLINSRNRDLALFLPFMMALTNIPINLNNPDQDSVSPDQENEENQTQTGRESRDRIILINPLTQGMVVIEGRGGGGDSSSSTSSLENLMRDLLLNNNKSGQPPASKASIEALPTAEICTDGEECSICLEEWEIGGMAKEMPCKHKFHGECIEKWLNLHGSCPICRHKMPVDENFDKNKSNEGENSGRRRELWVSFSFANNGSNSTSDSSSYSSSAVDQNTDS</sequence>
<accession>A0ACC0C2G2</accession>
<dbReference type="Proteomes" id="UP001060085">
    <property type="component" value="Linkage Group LG02"/>
</dbReference>
<dbReference type="EMBL" id="CM044702">
    <property type="protein sequence ID" value="KAI5679017.1"/>
    <property type="molecule type" value="Genomic_DNA"/>
</dbReference>
<protein>
    <submittedName>
        <fullName evidence="1">Uncharacterized protein</fullName>
    </submittedName>
</protein>
<keyword evidence="2" id="KW-1185">Reference proteome</keyword>
<evidence type="ECO:0000313" key="2">
    <source>
        <dbReference type="Proteomes" id="UP001060085"/>
    </source>
</evidence>
<organism evidence="1 2">
    <name type="scientific">Catharanthus roseus</name>
    <name type="common">Madagascar periwinkle</name>
    <name type="synonym">Vinca rosea</name>
    <dbReference type="NCBI Taxonomy" id="4058"/>
    <lineage>
        <taxon>Eukaryota</taxon>
        <taxon>Viridiplantae</taxon>
        <taxon>Streptophyta</taxon>
        <taxon>Embryophyta</taxon>
        <taxon>Tracheophyta</taxon>
        <taxon>Spermatophyta</taxon>
        <taxon>Magnoliopsida</taxon>
        <taxon>eudicotyledons</taxon>
        <taxon>Gunneridae</taxon>
        <taxon>Pentapetalae</taxon>
        <taxon>asterids</taxon>
        <taxon>lamiids</taxon>
        <taxon>Gentianales</taxon>
        <taxon>Apocynaceae</taxon>
        <taxon>Rauvolfioideae</taxon>
        <taxon>Vinceae</taxon>
        <taxon>Catharanthinae</taxon>
        <taxon>Catharanthus</taxon>
    </lineage>
</organism>
<reference evidence="2" key="1">
    <citation type="journal article" date="2023" name="Nat. Plants">
        <title>Single-cell RNA sequencing provides a high-resolution roadmap for understanding the multicellular compartmentation of specialized metabolism.</title>
        <authorList>
            <person name="Sun S."/>
            <person name="Shen X."/>
            <person name="Li Y."/>
            <person name="Li Y."/>
            <person name="Wang S."/>
            <person name="Li R."/>
            <person name="Zhang H."/>
            <person name="Shen G."/>
            <person name="Guo B."/>
            <person name="Wei J."/>
            <person name="Xu J."/>
            <person name="St-Pierre B."/>
            <person name="Chen S."/>
            <person name="Sun C."/>
        </authorList>
    </citation>
    <scope>NUCLEOTIDE SEQUENCE [LARGE SCALE GENOMIC DNA]</scope>
</reference>
<evidence type="ECO:0000313" key="1">
    <source>
        <dbReference type="EMBL" id="KAI5679017.1"/>
    </source>
</evidence>